<dbReference type="Pfam" id="PF19749">
    <property type="entry name" value="DUF6236"/>
    <property type="match status" value="1"/>
</dbReference>
<dbReference type="EMBL" id="CP126746">
    <property type="protein sequence ID" value="WMB09608.1"/>
    <property type="molecule type" value="Genomic_DNA"/>
</dbReference>
<dbReference type="InterPro" id="IPR046203">
    <property type="entry name" value="DUF6236"/>
</dbReference>
<name>A0AAX3YXI6_9ENTR</name>
<dbReference type="RefSeq" id="WP_306675502.1">
    <property type="nucleotide sequence ID" value="NZ_CP126746.1"/>
</dbReference>
<accession>A0AAX3YXI6</accession>
<gene>
    <name evidence="1" type="ORF">QPR60_13460</name>
</gene>
<proteinExistence type="predicted"/>
<protein>
    <submittedName>
        <fullName evidence="1">DUF6236 family protein</fullName>
    </submittedName>
</protein>
<evidence type="ECO:0000313" key="1">
    <source>
        <dbReference type="EMBL" id="WMB09608.1"/>
    </source>
</evidence>
<sequence length="298" mass="33310">MMARSHLGLSIMERGVVFTRSELIKIAGGRGFKTGKGINRLDINYFLLYWDRLASPTNNIFHFGLPCEDELIRLGKLEVLKFSVESMQDSLYSEFDALSQTKSLDLMRKKHKSTDWRIHSLNEELNFSDRDSVVKQTLRFDLCNILPVPGPDVNLNEILEFKERRSDELIALHSYIDELYFEVINSGDFELSKAKAFNGFKRAIADLDALNSQGWRSPIKFDISSSFEFDLSQVMTAATAGVAAMNSEHPLAMLSVGAVASVLGGFIKVTPKMQSVLKDGNKSLAYLAKAKAEGVIAK</sequence>
<evidence type="ECO:0000313" key="2">
    <source>
        <dbReference type="Proteomes" id="UP001229386"/>
    </source>
</evidence>
<reference evidence="1" key="1">
    <citation type="journal article" date="2023" name="J. Antimicrob. Chemother.">
        <title>Emergence of OXA-48-producing Enterobacter hormaechei in a Swiss companion animal clinic and their genetic relationship to clinical human isolates.</title>
        <authorList>
            <person name="Dona V."/>
            <person name="Nordmann P."/>
            <person name="Kittl S."/>
            <person name="Schuller S."/>
            <person name="Bouvier M."/>
            <person name="Poirel L."/>
            <person name="Endimiani A."/>
            <person name="Perreten V."/>
        </authorList>
    </citation>
    <scope>NUCLEOTIDE SEQUENCE</scope>
    <source>
        <strain evidence="1">Ehh_25</strain>
    </source>
</reference>
<dbReference type="Proteomes" id="UP001229386">
    <property type="component" value="Chromosome"/>
</dbReference>
<dbReference type="AlphaFoldDB" id="A0AAX3YXI6"/>
<organism evidence="1 2">
    <name type="scientific">Enterobacter hormaechei</name>
    <dbReference type="NCBI Taxonomy" id="158836"/>
    <lineage>
        <taxon>Bacteria</taxon>
        <taxon>Pseudomonadati</taxon>
        <taxon>Pseudomonadota</taxon>
        <taxon>Gammaproteobacteria</taxon>
        <taxon>Enterobacterales</taxon>
        <taxon>Enterobacteriaceae</taxon>
        <taxon>Enterobacter</taxon>
        <taxon>Enterobacter cloacae complex</taxon>
    </lineage>
</organism>